<dbReference type="EMBL" id="KI925457">
    <property type="protein sequence ID" value="ETW82467.1"/>
    <property type="molecule type" value="Genomic_DNA"/>
</dbReference>
<protein>
    <submittedName>
        <fullName evidence="1">Uncharacterized protein</fullName>
    </submittedName>
</protein>
<dbReference type="HOGENOM" id="CLU_3014412_0_0_1"/>
<name>W4K9F4_HETIT</name>
<reference evidence="1 2" key="1">
    <citation type="journal article" date="2012" name="New Phytol.">
        <title>Insight into trade-off between wood decay and parasitism from the genome of a fungal forest pathogen.</title>
        <authorList>
            <person name="Olson A."/>
            <person name="Aerts A."/>
            <person name="Asiegbu F."/>
            <person name="Belbahri L."/>
            <person name="Bouzid O."/>
            <person name="Broberg A."/>
            <person name="Canback B."/>
            <person name="Coutinho P.M."/>
            <person name="Cullen D."/>
            <person name="Dalman K."/>
            <person name="Deflorio G."/>
            <person name="van Diepen L.T."/>
            <person name="Dunand C."/>
            <person name="Duplessis S."/>
            <person name="Durling M."/>
            <person name="Gonthier P."/>
            <person name="Grimwood J."/>
            <person name="Fossdal C.G."/>
            <person name="Hansson D."/>
            <person name="Henrissat B."/>
            <person name="Hietala A."/>
            <person name="Himmelstrand K."/>
            <person name="Hoffmeister D."/>
            <person name="Hogberg N."/>
            <person name="James T.Y."/>
            <person name="Karlsson M."/>
            <person name="Kohler A."/>
            <person name="Kues U."/>
            <person name="Lee Y.H."/>
            <person name="Lin Y.C."/>
            <person name="Lind M."/>
            <person name="Lindquist E."/>
            <person name="Lombard V."/>
            <person name="Lucas S."/>
            <person name="Lunden K."/>
            <person name="Morin E."/>
            <person name="Murat C."/>
            <person name="Park J."/>
            <person name="Raffaello T."/>
            <person name="Rouze P."/>
            <person name="Salamov A."/>
            <person name="Schmutz J."/>
            <person name="Solheim H."/>
            <person name="Stahlberg J."/>
            <person name="Velez H."/>
            <person name="de Vries R.P."/>
            <person name="Wiebenga A."/>
            <person name="Woodward S."/>
            <person name="Yakovlev I."/>
            <person name="Garbelotto M."/>
            <person name="Martin F."/>
            <person name="Grigoriev I.V."/>
            <person name="Stenlid J."/>
        </authorList>
    </citation>
    <scope>NUCLEOTIDE SEQUENCE [LARGE SCALE GENOMIC DNA]</scope>
    <source>
        <strain evidence="1 2">TC 32-1</strain>
    </source>
</reference>
<dbReference type="RefSeq" id="XP_009544827.1">
    <property type="nucleotide sequence ID" value="XM_009546532.1"/>
</dbReference>
<dbReference type="Proteomes" id="UP000030671">
    <property type="component" value="Unassembled WGS sequence"/>
</dbReference>
<dbReference type="KEGG" id="hir:HETIRDRAFT_315726"/>
<proteinExistence type="predicted"/>
<accession>W4K9F4</accession>
<dbReference type="AlphaFoldDB" id="W4K9F4"/>
<organism evidence="1 2">
    <name type="scientific">Heterobasidion irregulare (strain TC 32-1)</name>
    <dbReference type="NCBI Taxonomy" id="747525"/>
    <lineage>
        <taxon>Eukaryota</taxon>
        <taxon>Fungi</taxon>
        <taxon>Dikarya</taxon>
        <taxon>Basidiomycota</taxon>
        <taxon>Agaricomycotina</taxon>
        <taxon>Agaricomycetes</taxon>
        <taxon>Russulales</taxon>
        <taxon>Bondarzewiaceae</taxon>
        <taxon>Heterobasidion</taxon>
        <taxon>Heterobasidion annosum species complex</taxon>
    </lineage>
</organism>
<evidence type="ECO:0000313" key="1">
    <source>
        <dbReference type="EMBL" id="ETW82467.1"/>
    </source>
</evidence>
<dbReference type="GeneID" id="20670253"/>
<keyword evidence="2" id="KW-1185">Reference proteome</keyword>
<evidence type="ECO:0000313" key="2">
    <source>
        <dbReference type="Proteomes" id="UP000030671"/>
    </source>
</evidence>
<gene>
    <name evidence="1" type="ORF">HETIRDRAFT_315726</name>
</gene>
<sequence length="56" mass="6297">MKQHDTLHNPYEPRNDKGLTQRQALNLLQKHGDGVDAMGVRMVGAVAEGMELQKLR</sequence>
<dbReference type="InParanoid" id="W4K9F4"/>